<feature type="region of interest" description="Disordered" evidence="1">
    <location>
        <begin position="165"/>
        <end position="187"/>
    </location>
</feature>
<evidence type="ECO:0000256" key="1">
    <source>
        <dbReference type="SAM" id="MobiDB-lite"/>
    </source>
</evidence>
<keyword evidence="3" id="KW-1185">Reference proteome</keyword>
<evidence type="ECO:0000313" key="2">
    <source>
        <dbReference type="EMBL" id="MFC3231303.1"/>
    </source>
</evidence>
<protein>
    <submittedName>
        <fullName evidence="2">DUF2867 domain-containing protein</fullName>
    </submittedName>
</protein>
<dbReference type="EMBL" id="JBHRTR010000054">
    <property type="protein sequence ID" value="MFC3231303.1"/>
    <property type="molecule type" value="Genomic_DNA"/>
</dbReference>
<organism evidence="2 3">
    <name type="scientific">Marinibaculum pumilum</name>
    <dbReference type="NCBI Taxonomy" id="1766165"/>
    <lineage>
        <taxon>Bacteria</taxon>
        <taxon>Pseudomonadati</taxon>
        <taxon>Pseudomonadota</taxon>
        <taxon>Alphaproteobacteria</taxon>
        <taxon>Rhodospirillales</taxon>
        <taxon>Rhodospirillaceae</taxon>
        <taxon>Marinibaculum</taxon>
    </lineage>
</organism>
<reference evidence="3" key="1">
    <citation type="journal article" date="2019" name="Int. J. Syst. Evol. Microbiol.">
        <title>The Global Catalogue of Microorganisms (GCM) 10K type strain sequencing project: providing services to taxonomists for standard genome sequencing and annotation.</title>
        <authorList>
            <consortium name="The Broad Institute Genomics Platform"/>
            <consortium name="The Broad Institute Genome Sequencing Center for Infectious Disease"/>
            <person name="Wu L."/>
            <person name="Ma J."/>
        </authorList>
    </citation>
    <scope>NUCLEOTIDE SEQUENCE [LARGE SCALE GENOMIC DNA]</scope>
    <source>
        <strain evidence="3">KCTC 42964</strain>
    </source>
</reference>
<evidence type="ECO:0000313" key="3">
    <source>
        <dbReference type="Proteomes" id="UP001595528"/>
    </source>
</evidence>
<name>A0ABV7L9D8_9PROT</name>
<gene>
    <name evidence="2" type="ORF">ACFOGJ_28905</name>
</gene>
<dbReference type="InterPro" id="IPR021295">
    <property type="entry name" value="DUF2867"/>
</dbReference>
<dbReference type="RefSeq" id="WP_379906774.1">
    <property type="nucleotide sequence ID" value="NZ_JBHRTR010000054.1"/>
</dbReference>
<dbReference type="Proteomes" id="UP001595528">
    <property type="component" value="Unassembled WGS sequence"/>
</dbReference>
<proteinExistence type="predicted"/>
<sequence length="187" mass="19804">MPAESGLAPLFAGADLADAFAIALPAAAPNDPLVLATCVFGSMGSWVRLLLRLRDGIMAPFGVKTTDGIRRALAAGGAEHVGFFRVQEKTPPGAVPAEIIMGEDDRHLNFRAAVLVRPAGKDRVGTGDAAREVVAVTVVRCHNRLGRSYLFAITPFHKAVVRSSLNRASRSGWRPPAARDASPGRRS</sequence>
<dbReference type="Pfam" id="PF11066">
    <property type="entry name" value="DUF2867"/>
    <property type="match status" value="1"/>
</dbReference>
<accession>A0ABV7L9D8</accession>
<comment type="caution">
    <text evidence="2">The sequence shown here is derived from an EMBL/GenBank/DDBJ whole genome shotgun (WGS) entry which is preliminary data.</text>
</comment>